<comment type="pathway">
    <text evidence="3">Glycerolipid metabolism; triacylglycerol biosynthesis.</text>
</comment>
<comment type="similarity">
    <text evidence="8">In the N-terminal section; belongs to the long-chain O-acyltransferase family.</text>
</comment>
<comment type="pathway">
    <text evidence="4">Lipid metabolism.</text>
</comment>
<evidence type="ECO:0000256" key="8">
    <source>
        <dbReference type="ARBA" id="ARBA00024360"/>
    </source>
</evidence>
<name>A0A4Y7INP9_PAPSO</name>
<keyword evidence="6" id="KW-0256">Endoplasmic reticulum</keyword>
<accession>A0A4Y7INP9</accession>
<proteinExistence type="inferred from homology"/>
<evidence type="ECO:0000256" key="9">
    <source>
        <dbReference type="ARBA" id="ARBA00047604"/>
    </source>
</evidence>
<dbReference type="AlphaFoldDB" id="A0A4Y7INP9"/>
<feature type="domain" description="O-acyltransferase WSD1 C-terminal" evidence="12">
    <location>
        <begin position="295"/>
        <end position="440"/>
    </location>
</feature>
<dbReference type="GO" id="GO:0005789">
    <property type="term" value="C:endoplasmic reticulum membrane"/>
    <property type="evidence" value="ECO:0007669"/>
    <property type="project" value="UniProtKB-SubCell"/>
</dbReference>
<comment type="catalytic activity">
    <reaction evidence="9">
        <text>a long chain fatty alcohol + a fatty acyl-CoA = a long-chain alcohol wax ester + CoA</text>
        <dbReference type="Rhea" id="RHEA:38443"/>
        <dbReference type="ChEBI" id="CHEBI:17135"/>
        <dbReference type="ChEBI" id="CHEBI:57287"/>
        <dbReference type="ChEBI" id="CHEBI:77636"/>
        <dbReference type="ChEBI" id="CHEBI:235323"/>
        <dbReference type="EC" id="2.3.1.75"/>
    </reaction>
</comment>
<dbReference type="GO" id="GO:0004144">
    <property type="term" value="F:diacylglycerol O-acyltransferase activity"/>
    <property type="evidence" value="ECO:0007669"/>
    <property type="project" value="UniProtKB-EC"/>
</dbReference>
<protein>
    <submittedName>
        <fullName evidence="13">Uncharacterized protein</fullName>
    </submittedName>
</protein>
<dbReference type="GO" id="GO:0047196">
    <property type="term" value="F:long-chain-alcohol O-fatty-acyltransferase activity"/>
    <property type="evidence" value="ECO:0007669"/>
    <property type="project" value="UniProtKB-EC"/>
</dbReference>
<evidence type="ECO:0000259" key="12">
    <source>
        <dbReference type="Pfam" id="PF06974"/>
    </source>
</evidence>
<dbReference type="Pfam" id="PF03007">
    <property type="entry name" value="WS_DGAT_cat"/>
    <property type="match status" value="1"/>
</dbReference>
<evidence type="ECO:0000256" key="6">
    <source>
        <dbReference type="ARBA" id="ARBA00022824"/>
    </source>
</evidence>
<dbReference type="SUPFAM" id="SSF52777">
    <property type="entry name" value="CoA-dependent acyltransferases"/>
    <property type="match status" value="1"/>
</dbReference>
<evidence type="ECO:0000313" key="14">
    <source>
        <dbReference type="Proteomes" id="UP000316621"/>
    </source>
</evidence>
<dbReference type="UniPathway" id="UPA00282"/>
<dbReference type="GO" id="GO:0005886">
    <property type="term" value="C:plasma membrane"/>
    <property type="evidence" value="ECO:0007669"/>
    <property type="project" value="UniProtKB-SubCell"/>
</dbReference>
<evidence type="ECO:0000256" key="3">
    <source>
        <dbReference type="ARBA" id="ARBA00004771"/>
    </source>
</evidence>
<evidence type="ECO:0000256" key="1">
    <source>
        <dbReference type="ARBA" id="ARBA00004162"/>
    </source>
</evidence>
<dbReference type="OMA" id="NIAIMSY"/>
<evidence type="ECO:0000256" key="4">
    <source>
        <dbReference type="ARBA" id="ARBA00005189"/>
    </source>
</evidence>
<keyword evidence="7" id="KW-0012">Acyltransferase</keyword>
<feature type="domain" description="O-acyltransferase WSD1-like N-terminal" evidence="11">
    <location>
        <begin position="75"/>
        <end position="270"/>
    </location>
</feature>
<dbReference type="Gramene" id="RZC49440">
    <property type="protein sequence ID" value="RZC49440"/>
    <property type="gene ID" value="C5167_017861"/>
</dbReference>
<dbReference type="PANTHER" id="PTHR31650">
    <property type="entry name" value="O-ACYLTRANSFERASE (WSD1-LIKE) FAMILY PROTEIN"/>
    <property type="match status" value="1"/>
</dbReference>
<keyword evidence="14" id="KW-1185">Reference proteome</keyword>
<dbReference type="InterPro" id="IPR045034">
    <property type="entry name" value="O-acyltransferase_WSD1-like"/>
</dbReference>
<dbReference type="Proteomes" id="UP000316621">
    <property type="component" value="Chromosome 2"/>
</dbReference>
<organism evidence="13 14">
    <name type="scientific">Papaver somniferum</name>
    <name type="common">Opium poppy</name>
    <dbReference type="NCBI Taxonomy" id="3469"/>
    <lineage>
        <taxon>Eukaryota</taxon>
        <taxon>Viridiplantae</taxon>
        <taxon>Streptophyta</taxon>
        <taxon>Embryophyta</taxon>
        <taxon>Tracheophyta</taxon>
        <taxon>Spermatophyta</taxon>
        <taxon>Magnoliopsida</taxon>
        <taxon>Ranunculales</taxon>
        <taxon>Papaveraceae</taxon>
        <taxon>Papaveroideae</taxon>
        <taxon>Papaver</taxon>
    </lineage>
</organism>
<gene>
    <name evidence="13" type="ORF">C5167_017861</name>
</gene>
<comment type="catalytic activity">
    <reaction evidence="10">
        <text>an acyl-CoA + a 1,2-diacyl-sn-glycerol = a triacyl-sn-glycerol + CoA</text>
        <dbReference type="Rhea" id="RHEA:10868"/>
        <dbReference type="ChEBI" id="CHEBI:17815"/>
        <dbReference type="ChEBI" id="CHEBI:57287"/>
        <dbReference type="ChEBI" id="CHEBI:58342"/>
        <dbReference type="ChEBI" id="CHEBI:64615"/>
        <dbReference type="EC" id="2.3.1.20"/>
    </reaction>
</comment>
<evidence type="ECO:0000256" key="10">
    <source>
        <dbReference type="ARBA" id="ARBA00048109"/>
    </source>
</evidence>
<dbReference type="PANTHER" id="PTHR31650:SF34">
    <property type="entry name" value="O-ACYLTRANSFERASE WSD1-LIKE ISOFORM X1"/>
    <property type="match status" value="1"/>
</dbReference>
<evidence type="ECO:0000256" key="2">
    <source>
        <dbReference type="ARBA" id="ARBA00004586"/>
    </source>
</evidence>
<evidence type="ECO:0000256" key="5">
    <source>
        <dbReference type="ARBA" id="ARBA00022679"/>
    </source>
</evidence>
<evidence type="ECO:0000256" key="7">
    <source>
        <dbReference type="ARBA" id="ARBA00023315"/>
    </source>
</evidence>
<evidence type="ECO:0000313" key="13">
    <source>
        <dbReference type="EMBL" id="RZC49440.1"/>
    </source>
</evidence>
<dbReference type="EMBL" id="CM010716">
    <property type="protein sequence ID" value="RZC49440.1"/>
    <property type="molecule type" value="Genomic_DNA"/>
</dbReference>
<dbReference type="GO" id="GO:0019432">
    <property type="term" value="P:triglyceride biosynthetic process"/>
    <property type="evidence" value="ECO:0007669"/>
    <property type="project" value="UniProtKB-UniPathway"/>
</dbReference>
<sequence>MEYSELGKIRSSFMDDGEDDEYLEPSSPTGEYYSSSSLSVSILGVLEFEIPIDDSLTKSLLKNVFIPIHRRFSSLLVTGKNGEKHWKKVTVNLDDHIKVPVLQEGLPVEYYDEYFNEYLSKMAMERLPQSRPLWEIHLFKYPTRNAAGILVFKLHHALGDGYSLMGALFSCLQRSDNPSLPLSFPKIRPDDHMNKKTKNVLEILSLLKNTITDFTWSLWKSNMLEDQASPIRSAKEDVDFRPVSISTVTFSLDQIKEIKAKLGATINDVMVGIIFYGIRLYMETTNKDSGNARAWGNSFAFFHVSIPDAPNVDTSDPLEFVFEAKKMITKKKNSLGVYLTGKLLELMRKLRGPEETSKYIRNVFWKSSLCISNMIGPLEKMSLANHPVKGLYFMPVNDPVSLFLTMMSYLGKMRIGVGVEKELINHKLFSTCLEKAFERIFEAAMGSSSVSS</sequence>
<dbReference type="Pfam" id="PF06974">
    <property type="entry name" value="WS_DGAT_C"/>
    <property type="match status" value="1"/>
</dbReference>
<keyword evidence="5" id="KW-0808">Transferase</keyword>
<dbReference type="InterPro" id="IPR009721">
    <property type="entry name" value="O-acyltransferase_WSD1_C"/>
</dbReference>
<evidence type="ECO:0000259" key="11">
    <source>
        <dbReference type="Pfam" id="PF03007"/>
    </source>
</evidence>
<reference evidence="13 14" key="1">
    <citation type="journal article" date="2018" name="Science">
        <title>The opium poppy genome and morphinan production.</title>
        <authorList>
            <person name="Guo L."/>
            <person name="Winzer T."/>
            <person name="Yang X."/>
            <person name="Li Y."/>
            <person name="Ning Z."/>
            <person name="He Z."/>
            <person name="Teodor R."/>
            <person name="Lu Y."/>
            <person name="Bowser T.A."/>
            <person name="Graham I.A."/>
            <person name="Ye K."/>
        </authorList>
    </citation>
    <scope>NUCLEOTIDE SEQUENCE [LARGE SCALE GENOMIC DNA]</scope>
    <source>
        <strain evidence="14">cv. HN1</strain>
        <tissue evidence="13">Leaves</tissue>
    </source>
</reference>
<comment type="subcellular location">
    <subcellularLocation>
        <location evidence="1">Cell membrane</location>
        <topology evidence="1">Single-pass membrane protein</topology>
    </subcellularLocation>
    <subcellularLocation>
        <location evidence="2">Endoplasmic reticulum membrane</location>
    </subcellularLocation>
</comment>
<dbReference type="InterPro" id="IPR004255">
    <property type="entry name" value="O-acyltransferase_WSD1_N"/>
</dbReference>